<dbReference type="GO" id="GO:0031369">
    <property type="term" value="F:translation initiation factor binding"/>
    <property type="evidence" value="ECO:0007669"/>
    <property type="project" value="TreeGrafter"/>
</dbReference>
<evidence type="ECO:0000256" key="9">
    <source>
        <dbReference type="ARBA" id="ARBA00026227"/>
    </source>
</evidence>
<keyword evidence="3" id="KW-0813">Transport</keyword>
<protein>
    <recommendedName>
        <fullName evidence="9">mRNA export factor GLE1</fullName>
    </recommendedName>
    <alternativeName>
        <fullName evidence="10">Nucleoporin GLE1</fullName>
    </alternativeName>
</protein>
<evidence type="ECO:0000256" key="6">
    <source>
        <dbReference type="ARBA" id="ARBA00023010"/>
    </source>
</evidence>
<evidence type="ECO:0000256" key="10">
    <source>
        <dbReference type="ARBA" id="ARBA00029983"/>
    </source>
</evidence>
<evidence type="ECO:0000313" key="12">
    <source>
        <dbReference type="EMBL" id="KAK7022094.1"/>
    </source>
</evidence>
<evidence type="ECO:0000256" key="5">
    <source>
        <dbReference type="ARBA" id="ARBA00022927"/>
    </source>
</evidence>
<dbReference type="AlphaFoldDB" id="A0AAW0BAQ7"/>
<reference evidence="12 13" key="1">
    <citation type="journal article" date="2024" name="J Genomics">
        <title>Draft genome sequencing and assembly of Favolaschia claudopus CIRM-BRFM 2984 isolated from oak limbs.</title>
        <authorList>
            <person name="Navarro D."/>
            <person name="Drula E."/>
            <person name="Chaduli D."/>
            <person name="Cazenave R."/>
            <person name="Ahrendt S."/>
            <person name="Wang J."/>
            <person name="Lipzen A."/>
            <person name="Daum C."/>
            <person name="Barry K."/>
            <person name="Grigoriev I.V."/>
            <person name="Favel A."/>
            <person name="Rosso M.N."/>
            <person name="Martin F."/>
        </authorList>
    </citation>
    <scope>NUCLEOTIDE SEQUENCE [LARGE SCALE GENOMIC DNA]</scope>
    <source>
        <strain evidence="12 13">CIRM-BRFM 2984</strain>
    </source>
</reference>
<evidence type="ECO:0000256" key="3">
    <source>
        <dbReference type="ARBA" id="ARBA00022448"/>
    </source>
</evidence>
<keyword evidence="4" id="KW-0509">mRNA transport</keyword>
<evidence type="ECO:0000256" key="8">
    <source>
        <dbReference type="ARBA" id="ARBA00023242"/>
    </source>
</evidence>
<dbReference type="InterPro" id="IPR038506">
    <property type="entry name" value="GLE1-like_sf"/>
</dbReference>
<dbReference type="GO" id="GO:0005543">
    <property type="term" value="F:phospholipid binding"/>
    <property type="evidence" value="ECO:0007669"/>
    <property type="project" value="TreeGrafter"/>
</dbReference>
<name>A0AAW0BAQ7_9AGAR</name>
<feature type="region of interest" description="Disordered" evidence="11">
    <location>
        <begin position="197"/>
        <end position="281"/>
    </location>
</feature>
<dbReference type="GO" id="GO:0000822">
    <property type="term" value="F:inositol hexakisphosphate binding"/>
    <property type="evidence" value="ECO:0007669"/>
    <property type="project" value="TreeGrafter"/>
</dbReference>
<comment type="similarity">
    <text evidence="2">Belongs to the GLE1 family.</text>
</comment>
<dbReference type="Proteomes" id="UP001362999">
    <property type="component" value="Unassembled WGS sequence"/>
</dbReference>
<dbReference type="PANTHER" id="PTHR12960">
    <property type="entry name" value="GLE-1-RELATED"/>
    <property type="match status" value="1"/>
</dbReference>
<dbReference type="PANTHER" id="PTHR12960:SF0">
    <property type="entry name" value="MRNA EXPORT FACTOR GLE1"/>
    <property type="match status" value="1"/>
</dbReference>
<evidence type="ECO:0000256" key="7">
    <source>
        <dbReference type="ARBA" id="ARBA00023132"/>
    </source>
</evidence>
<dbReference type="GO" id="GO:0005737">
    <property type="term" value="C:cytoplasm"/>
    <property type="evidence" value="ECO:0007669"/>
    <property type="project" value="TreeGrafter"/>
</dbReference>
<comment type="subcellular location">
    <subcellularLocation>
        <location evidence="1">Nucleus</location>
        <location evidence="1">Nuclear pore complex</location>
    </subcellularLocation>
</comment>
<feature type="compositionally biased region" description="Low complexity" evidence="11">
    <location>
        <begin position="1"/>
        <end position="16"/>
    </location>
</feature>
<organism evidence="12 13">
    <name type="scientific">Favolaschia claudopus</name>
    <dbReference type="NCBI Taxonomy" id="2862362"/>
    <lineage>
        <taxon>Eukaryota</taxon>
        <taxon>Fungi</taxon>
        <taxon>Dikarya</taxon>
        <taxon>Basidiomycota</taxon>
        <taxon>Agaricomycotina</taxon>
        <taxon>Agaricomycetes</taxon>
        <taxon>Agaricomycetidae</taxon>
        <taxon>Agaricales</taxon>
        <taxon>Marasmiineae</taxon>
        <taxon>Mycenaceae</taxon>
        <taxon>Favolaschia</taxon>
    </lineage>
</organism>
<dbReference type="InterPro" id="IPR012476">
    <property type="entry name" value="GLE1"/>
</dbReference>
<dbReference type="Pfam" id="PF07817">
    <property type="entry name" value="GLE1"/>
    <property type="match status" value="1"/>
</dbReference>
<keyword evidence="8" id="KW-0539">Nucleus</keyword>
<gene>
    <name evidence="12" type="ORF">R3P38DRAFT_2959329</name>
</gene>
<accession>A0AAW0BAQ7</accession>
<keyword evidence="13" id="KW-1185">Reference proteome</keyword>
<keyword evidence="7" id="KW-0906">Nuclear pore complex</keyword>
<evidence type="ECO:0000256" key="2">
    <source>
        <dbReference type="ARBA" id="ARBA00011056"/>
    </source>
</evidence>
<feature type="compositionally biased region" description="Basic and acidic residues" evidence="11">
    <location>
        <begin position="197"/>
        <end position="273"/>
    </location>
</feature>
<evidence type="ECO:0000256" key="11">
    <source>
        <dbReference type="SAM" id="MobiDB-lite"/>
    </source>
</evidence>
<keyword evidence="5" id="KW-0653">Protein transport</keyword>
<dbReference type="GO" id="GO:0016973">
    <property type="term" value="P:poly(A)+ mRNA export from nucleus"/>
    <property type="evidence" value="ECO:0007669"/>
    <property type="project" value="InterPro"/>
</dbReference>
<dbReference type="EMBL" id="JAWWNJ010000037">
    <property type="protein sequence ID" value="KAK7022094.1"/>
    <property type="molecule type" value="Genomic_DNA"/>
</dbReference>
<dbReference type="GO" id="GO:0044614">
    <property type="term" value="C:nuclear pore cytoplasmic filaments"/>
    <property type="evidence" value="ECO:0007669"/>
    <property type="project" value="TreeGrafter"/>
</dbReference>
<comment type="caution">
    <text evidence="12">The sequence shown here is derived from an EMBL/GenBank/DDBJ whole genome shotgun (WGS) entry which is preliminary data.</text>
</comment>
<evidence type="ECO:0000313" key="13">
    <source>
        <dbReference type="Proteomes" id="UP001362999"/>
    </source>
</evidence>
<evidence type="ECO:0000256" key="4">
    <source>
        <dbReference type="ARBA" id="ARBA00022816"/>
    </source>
</evidence>
<proteinExistence type="inferred from homology"/>
<feature type="region of interest" description="Disordered" evidence="11">
    <location>
        <begin position="1"/>
        <end position="64"/>
    </location>
</feature>
<sequence>MRFSVPRSLSPSPVRRQQQRSKSTYRLPPDSDDSDYDSHSDGVESDDSFCYASESEVPKQPIKPRVKIKTTAEQRHIEDTVAAIRLRTRHHDPYEEWEKQTRKDAFRTARKHQTAQQSQIYDELDKSRSQEVLRLAALHAQQLAEVQAQLNSMKIQQQREEDRLRTGWKERDKLLWQRIDSVIKLEEDKVRTRLEAERKVREQEERKRQEEEMRKREQEEKRRKDEEDKRKAQEDEARQRAEEQKQKDDAEKQRIQDEKDRADRLAAEGEHRKAAGLSTPEDDWRNARSILMNLKTNTMRPIKSVKANKSAWGEQRRKITPKIGQLTNDAKSIQDITNFILGVMLPQQPLPPMLYAGLLSSLTKAILLQAETEVTAEKKAAIPLAQVTFSLLERLDSFPDVFFAKLVQRCGGWPLPCRVPNTDHDGRPWDDDREHQKVSGYRKTALQSDKIGGDEDFVKKEVPFESVTEYMDRVAGVMRVYFHILKIPPRSKPLHPMFQLPRCWTWFARMLGDRSLLESPVAAQLIYTGLDVLGSHALEVWGQQWVKMLELIYVGVTVGFAEGRFIGGTSPPGVSARSRVQIEVERIMAGAR</sequence>
<evidence type="ECO:0000256" key="1">
    <source>
        <dbReference type="ARBA" id="ARBA00004567"/>
    </source>
</evidence>
<dbReference type="GO" id="GO:0015031">
    <property type="term" value="P:protein transport"/>
    <property type="evidence" value="ECO:0007669"/>
    <property type="project" value="UniProtKB-KW"/>
</dbReference>
<dbReference type="Gene3D" id="1.25.40.510">
    <property type="entry name" value="GLE1-like"/>
    <property type="match status" value="1"/>
</dbReference>
<keyword evidence="6" id="KW-0811">Translocation</keyword>